<dbReference type="PROSITE" id="PS51257">
    <property type="entry name" value="PROKAR_LIPOPROTEIN"/>
    <property type="match status" value="1"/>
</dbReference>
<evidence type="ECO:0000313" key="7">
    <source>
        <dbReference type="Proteomes" id="UP001214976"/>
    </source>
</evidence>
<dbReference type="InterPro" id="IPR013766">
    <property type="entry name" value="Thioredoxin_domain"/>
</dbReference>
<dbReference type="PANTHER" id="PTHR42852:SF6">
    <property type="entry name" value="THIOL:DISULFIDE INTERCHANGE PROTEIN DSBE"/>
    <property type="match status" value="1"/>
</dbReference>
<sequence>MRINTLLAVLSAVVFSVVLFGCKEQTAEIGKKAPDIAAFDLQGNQAELNRFRGKTLLMSFWSGTCGVCVAELKTLEKMAGEYPGKVEIVAINIDGENADTQALLAKQKIRLPVLKDQLKITGERYGVTGTPTSFVISPEGNIQAKYEGLIPEETLQKLFKG</sequence>
<evidence type="ECO:0000313" key="6">
    <source>
        <dbReference type="EMBL" id="MDG2949545.1"/>
    </source>
</evidence>
<keyword evidence="3" id="KW-1015">Disulfide bond</keyword>
<evidence type="ECO:0000256" key="3">
    <source>
        <dbReference type="ARBA" id="ARBA00023157"/>
    </source>
</evidence>
<dbReference type="GO" id="GO:0017004">
    <property type="term" value="P:cytochrome complex assembly"/>
    <property type="evidence" value="ECO:0007669"/>
    <property type="project" value="UniProtKB-KW"/>
</dbReference>
<dbReference type="GO" id="GO:0016209">
    <property type="term" value="F:antioxidant activity"/>
    <property type="evidence" value="ECO:0007669"/>
    <property type="project" value="InterPro"/>
</dbReference>
<keyword evidence="4" id="KW-0676">Redox-active center</keyword>
<dbReference type="PANTHER" id="PTHR42852">
    <property type="entry name" value="THIOL:DISULFIDE INTERCHANGE PROTEIN DSBE"/>
    <property type="match status" value="1"/>
</dbReference>
<proteinExistence type="predicted"/>
<accession>A0AAW6QBS0</accession>
<evidence type="ECO:0000259" key="5">
    <source>
        <dbReference type="PROSITE" id="PS51352"/>
    </source>
</evidence>
<evidence type="ECO:0000256" key="2">
    <source>
        <dbReference type="ARBA" id="ARBA00022748"/>
    </source>
</evidence>
<dbReference type="EMBL" id="JARQTW010000007">
    <property type="protein sequence ID" value="MDG2949545.1"/>
    <property type="molecule type" value="Genomic_DNA"/>
</dbReference>
<keyword evidence="2" id="KW-0201">Cytochrome c-type biogenesis</keyword>
<organism evidence="6 7">
    <name type="scientific">Exercitatus varius</name>
    <dbReference type="NCBI Taxonomy" id="67857"/>
    <lineage>
        <taxon>Bacteria</taxon>
        <taxon>Pseudomonadati</taxon>
        <taxon>Pseudomonadota</taxon>
        <taxon>Gammaproteobacteria</taxon>
        <taxon>Pasteurellales</taxon>
        <taxon>Pasteurellaceae</taxon>
        <taxon>Exercitatus</taxon>
    </lineage>
</organism>
<dbReference type="Gene3D" id="3.40.30.10">
    <property type="entry name" value="Glutaredoxin"/>
    <property type="match status" value="1"/>
</dbReference>
<dbReference type="SUPFAM" id="SSF52833">
    <property type="entry name" value="Thioredoxin-like"/>
    <property type="match status" value="1"/>
</dbReference>
<dbReference type="GO" id="GO:0016491">
    <property type="term" value="F:oxidoreductase activity"/>
    <property type="evidence" value="ECO:0007669"/>
    <property type="project" value="InterPro"/>
</dbReference>
<dbReference type="RefSeq" id="WP_317476759.1">
    <property type="nucleotide sequence ID" value="NZ_JARQTW010000007.1"/>
</dbReference>
<comment type="subcellular location">
    <subcellularLocation>
        <location evidence="1">Cell envelope</location>
    </subcellularLocation>
</comment>
<reference evidence="6" key="1">
    <citation type="submission" date="2023-03" db="EMBL/GenBank/DDBJ databases">
        <title>Classification of Bisgaard taxon 6 and taxon 10 as Exercitatus varius gen. nov., spec. nov.</title>
        <authorList>
            <person name="Christensen H."/>
        </authorList>
    </citation>
    <scope>NUCLEOTIDE SEQUENCE</scope>
    <source>
        <strain evidence="6">86116</strain>
    </source>
</reference>
<feature type="domain" description="Thioredoxin" evidence="5">
    <location>
        <begin position="27"/>
        <end position="161"/>
    </location>
</feature>
<name>A0AAW6QBS0_9PAST</name>
<dbReference type="InterPro" id="IPR036249">
    <property type="entry name" value="Thioredoxin-like_sf"/>
</dbReference>
<evidence type="ECO:0000256" key="4">
    <source>
        <dbReference type="ARBA" id="ARBA00023284"/>
    </source>
</evidence>
<dbReference type="GO" id="GO:0030313">
    <property type="term" value="C:cell envelope"/>
    <property type="evidence" value="ECO:0007669"/>
    <property type="project" value="UniProtKB-SubCell"/>
</dbReference>
<dbReference type="AlphaFoldDB" id="A0AAW6QBS0"/>
<dbReference type="CDD" id="cd02966">
    <property type="entry name" value="TlpA_like_family"/>
    <property type="match status" value="1"/>
</dbReference>
<dbReference type="InterPro" id="IPR050553">
    <property type="entry name" value="Thioredoxin_ResA/DsbE_sf"/>
</dbReference>
<evidence type="ECO:0000256" key="1">
    <source>
        <dbReference type="ARBA" id="ARBA00004196"/>
    </source>
</evidence>
<gene>
    <name evidence="6" type="ORF">P7M15_03235</name>
</gene>
<dbReference type="InterPro" id="IPR000866">
    <property type="entry name" value="AhpC/TSA"/>
</dbReference>
<dbReference type="PROSITE" id="PS51352">
    <property type="entry name" value="THIOREDOXIN_2"/>
    <property type="match status" value="1"/>
</dbReference>
<dbReference type="Pfam" id="PF00578">
    <property type="entry name" value="AhpC-TSA"/>
    <property type="match status" value="1"/>
</dbReference>
<comment type="caution">
    <text evidence="6">The sequence shown here is derived from an EMBL/GenBank/DDBJ whole genome shotgun (WGS) entry which is preliminary data.</text>
</comment>
<dbReference type="Proteomes" id="UP001214976">
    <property type="component" value="Unassembled WGS sequence"/>
</dbReference>
<protein>
    <submittedName>
        <fullName evidence="6">TlpA disulfide reductase family protein</fullName>
    </submittedName>
</protein>